<sequence>MLLNSPFTRSPGAALPFVPRRFDDETIWSWVSRIALYYGWTADELLSLLQEGEVSWDGSFRDPDVDVDPPAQFVARLSTFTGVPQAIIRSWQVTRVSSLLWMDDRGAFCPACWSSPGSVPYIKMAWLDAWTVDCAIHKRPLISIRPTRRARRLPDWSIAWGAEAGWARAANVRHRRRQEGPRVEVPPTLNRLRHHWSAADTHESLPVHVTSPANPFERELVLLAGDSCAGFSLARAYYDLRDDLRWRNTPEGFDSTLPITEPLGSLSLRAAAIVIGASLYDLMTGTTVRDPDTANPLRKAISEIYGRPRHWLASRILQWPAARRRAWSKLFEWPTESECRQVTLHPLAKATGSSEAMPYRT</sequence>
<organism evidence="2 3">
    <name type="scientific">Steroidobacter agaridevorans</name>
    <dbReference type="NCBI Taxonomy" id="2695856"/>
    <lineage>
        <taxon>Bacteria</taxon>
        <taxon>Pseudomonadati</taxon>
        <taxon>Pseudomonadota</taxon>
        <taxon>Gammaproteobacteria</taxon>
        <taxon>Steroidobacterales</taxon>
        <taxon>Steroidobacteraceae</taxon>
        <taxon>Steroidobacter</taxon>
    </lineage>
</organism>
<evidence type="ECO:0000313" key="2">
    <source>
        <dbReference type="EMBL" id="GFE83424.1"/>
    </source>
</evidence>
<accession>A0A829YJ76</accession>
<dbReference type="RefSeq" id="WP_161815042.1">
    <property type="nucleotide sequence ID" value="NZ_BLJN01000006.1"/>
</dbReference>
<dbReference type="Proteomes" id="UP000445000">
    <property type="component" value="Unassembled WGS sequence"/>
</dbReference>
<evidence type="ECO:0000259" key="1">
    <source>
        <dbReference type="Pfam" id="PF06527"/>
    </source>
</evidence>
<proteinExistence type="predicted"/>
<dbReference type="InterPro" id="IPR009492">
    <property type="entry name" value="TniQ"/>
</dbReference>
<dbReference type="Pfam" id="PF06527">
    <property type="entry name" value="TniQ"/>
    <property type="match status" value="1"/>
</dbReference>
<feature type="domain" description="TniQ" evidence="1">
    <location>
        <begin position="16"/>
        <end position="141"/>
    </location>
</feature>
<comment type="caution">
    <text evidence="2">The sequence shown here is derived from an EMBL/GenBank/DDBJ whole genome shotgun (WGS) entry which is preliminary data.</text>
</comment>
<reference evidence="3" key="1">
    <citation type="submission" date="2020-01" db="EMBL/GenBank/DDBJ databases">
        <title>'Steroidobacter agaridevorans' sp. nov., agar-degrading bacteria isolated from rhizosphere soils.</title>
        <authorList>
            <person name="Ikenaga M."/>
            <person name="Kataoka M."/>
            <person name="Murouchi A."/>
            <person name="Katsuragi S."/>
            <person name="Sakai M."/>
        </authorList>
    </citation>
    <scope>NUCLEOTIDE SEQUENCE [LARGE SCALE GENOMIC DNA]</scope>
    <source>
        <strain evidence="3">YU21-B</strain>
    </source>
</reference>
<keyword evidence="3" id="KW-1185">Reference proteome</keyword>
<name>A0A829YJ76_9GAMM</name>
<gene>
    <name evidence="2" type="ORF">GCM10011487_54240</name>
</gene>
<evidence type="ECO:0000313" key="3">
    <source>
        <dbReference type="Proteomes" id="UP000445000"/>
    </source>
</evidence>
<dbReference type="AlphaFoldDB" id="A0A829YJ76"/>
<protein>
    <recommendedName>
        <fullName evidence="1">TniQ domain-containing protein</fullName>
    </recommendedName>
</protein>
<dbReference type="EMBL" id="BLJN01000006">
    <property type="protein sequence ID" value="GFE83424.1"/>
    <property type="molecule type" value="Genomic_DNA"/>
</dbReference>